<feature type="coiled-coil region" evidence="1">
    <location>
        <begin position="79"/>
        <end position="106"/>
    </location>
</feature>
<dbReference type="Proteomes" id="UP000265515">
    <property type="component" value="Unassembled WGS sequence"/>
</dbReference>
<evidence type="ECO:0000259" key="2">
    <source>
        <dbReference type="Pfam" id="PF23338"/>
    </source>
</evidence>
<dbReference type="OrthoDB" id="10262646at2759"/>
<dbReference type="GO" id="GO:0034464">
    <property type="term" value="C:BBSome"/>
    <property type="evidence" value="ECO:0007669"/>
    <property type="project" value="InterPro"/>
</dbReference>
<dbReference type="AlphaFoldDB" id="A0A388JRK7"/>
<evidence type="ECO:0000313" key="4">
    <source>
        <dbReference type="Proteomes" id="UP000265515"/>
    </source>
</evidence>
<name>A0A388JRK7_CHABU</name>
<evidence type="ECO:0000256" key="1">
    <source>
        <dbReference type="SAM" id="Coils"/>
    </source>
</evidence>
<reference evidence="3 4" key="1">
    <citation type="journal article" date="2018" name="Cell">
        <title>The Chara Genome: Secondary Complexity and Implications for Plant Terrestrialization.</title>
        <authorList>
            <person name="Nishiyama T."/>
            <person name="Sakayama H."/>
            <person name="Vries J.D."/>
            <person name="Buschmann H."/>
            <person name="Saint-Marcoux D."/>
            <person name="Ullrich K.K."/>
            <person name="Haas F.B."/>
            <person name="Vanderstraeten L."/>
            <person name="Becker D."/>
            <person name="Lang D."/>
            <person name="Vosolsobe S."/>
            <person name="Rombauts S."/>
            <person name="Wilhelmsson P.K.I."/>
            <person name="Janitza P."/>
            <person name="Kern R."/>
            <person name="Heyl A."/>
            <person name="Rumpler F."/>
            <person name="Villalobos L.I.A.C."/>
            <person name="Clay J.M."/>
            <person name="Skokan R."/>
            <person name="Toyoda A."/>
            <person name="Suzuki Y."/>
            <person name="Kagoshima H."/>
            <person name="Schijlen E."/>
            <person name="Tajeshwar N."/>
            <person name="Catarino B."/>
            <person name="Hetherington A.J."/>
            <person name="Saltykova A."/>
            <person name="Bonnot C."/>
            <person name="Breuninger H."/>
            <person name="Symeonidi A."/>
            <person name="Radhakrishnan G.V."/>
            <person name="Van Nieuwerburgh F."/>
            <person name="Deforce D."/>
            <person name="Chang C."/>
            <person name="Karol K.G."/>
            <person name="Hedrich R."/>
            <person name="Ulvskov P."/>
            <person name="Glockner G."/>
            <person name="Delwiche C.F."/>
            <person name="Petrasek J."/>
            <person name="Van de Peer Y."/>
            <person name="Friml J."/>
            <person name="Beilby M."/>
            <person name="Dolan L."/>
            <person name="Kohara Y."/>
            <person name="Sugano S."/>
            <person name="Fujiyama A."/>
            <person name="Delaux P.-M."/>
            <person name="Quint M."/>
            <person name="TheiBen G."/>
            <person name="Hagemann M."/>
            <person name="Harholt J."/>
            <person name="Dunand C."/>
            <person name="Zachgo S."/>
            <person name="Langdale J."/>
            <person name="Maumus F."/>
            <person name="Straeten D.V.D."/>
            <person name="Gould S.B."/>
            <person name="Rensing S.A."/>
        </authorList>
    </citation>
    <scope>NUCLEOTIDE SEQUENCE [LARGE SCALE GENOMIC DNA]</scope>
    <source>
        <strain evidence="3 4">S276</strain>
    </source>
</reference>
<dbReference type="EMBL" id="BFEA01000011">
    <property type="protein sequence ID" value="GBG60431.1"/>
    <property type="molecule type" value="Genomic_DNA"/>
</dbReference>
<dbReference type="Pfam" id="PF23338">
    <property type="entry name" value="PTHB1_hp"/>
    <property type="match status" value="1"/>
</dbReference>
<evidence type="ECO:0000313" key="3">
    <source>
        <dbReference type="EMBL" id="GBG60431.1"/>
    </source>
</evidence>
<gene>
    <name evidence="3" type="ORF">CBR_g5607</name>
</gene>
<dbReference type="Gramene" id="GBG60431">
    <property type="protein sequence ID" value="GBG60431"/>
    <property type="gene ID" value="CBR_g5607"/>
</dbReference>
<accession>A0A388JRK7</accession>
<dbReference type="InterPro" id="IPR055363">
    <property type="entry name" value="PTHB1_hp_dom"/>
</dbReference>
<dbReference type="GO" id="GO:0060271">
    <property type="term" value="P:cilium assembly"/>
    <property type="evidence" value="ECO:0007669"/>
    <property type="project" value="TreeGrafter"/>
</dbReference>
<keyword evidence="1" id="KW-0175">Coiled coil</keyword>
<dbReference type="InterPro" id="IPR026511">
    <property type="entry name" value="PTHB1"/>
</dbReference>
<dbReference type="PANTHER" id="PTHR20991">
    <property type="entry name" value="PARATHYROID HORMONE-RESPONSIVE B1 GENE"/>
    <property type="match status" value="1"/>
</dbReference>
<keyword evidence="4" id="KW-1185">Reference proteome</keyword>
<sequence>MDGQVDIDDIVDHRDMHVPKPLGRGRPPKPKREYRIRFRHHTDPKEDRWFTREELMETAPQVVADYERKLKREGTCEAADELRLAIGRLEEKVRQLRAVQKRLLLRFTDQSPTHLQHLNILFQEAYSQVSKAGDDVADAQKILQDASNNLSCGTHLLLFLIRHRFGLDEDSFDALEGYLSPLVDECSDQSWEERTLFTLTYLLNGTSMTAVREELQWDPSTLELNRDSPEVSKLKMLIRGLCEQIHFKTPKLGASHLSDSSDHLRVAQGSKGHSILDVEKEPQQAVQQLLVMPADRSGSKPQTNPALDTKTAMIERGTDDDADFAIEDYG</sequence>
<comment type="caution">
    <text evidence="3">The sequence shown here is derived from an EMBL/GenBank/DDBJ whole genome shotgun (WGS) entry which is preliminary data.</text>
</comment>
<organism evidence="3 4">
    <name type="scientific">Chara braunii</name>
    <name type="common">Braun's stonewort</name>
    <dbReference type="NCBI Taxonomy" id="69332"/>
    <lineage>
        <taxon>Eukaryota</taxon>
        <taxon>Viridiplantae</taxon>
        <taxon>Streptophyta</taxon>
        <taxon>Charophyceae</taxon>
        <taxon>Charales</taxon>
        <taxon>Characeae</taxon>
        <taxon>Chara</taxon>
    </lineage>
</organism>
<dbReference type="GO" id="GO:0016020">
    <property type="term" value="C:membrane"/>
    <property type="evidence" value="ECO:0007669"/>
    <property type="project" value="TreeGrafter"/>
</dbReference>
<proteinExistence type="predicted"/>
<dbReference type="Gene3D" id="2.40.50.40">
    <property type="match status" value="1"/>
</dbReference>
<protein>
    <recommendedName>
        <fullName evidence="2">PTHB1 hairpin domain-containing protein</fullName>
    </recommendedName>
</protein>
<dbReference type="STRING" id="69332.A0A388JRK7"/>
<dbReference type="PANTHER" id="PTHR20991:SF0">
    <property type="entry name" value="PROTEIN PTHB1"/>
    <property type="match status" value="1"/>
</dbReference>
<feature type="domain" description="PTHB1 hairpin" evidence="2">
    <location>
        <begin position="88"/>
        <end position="164"/>
    </location>
</feature>